<dbReference type="Proteomes" id="UP000252698">
    <property type="component" value="Chromosome"/>
</dbReference>
<proteinExistence type="inferred from homology"/>
<protein>
    <recommendedName>
        <fullName evidence="5">Aldouronate transport system substrate-binding protein</fullName>
    </recommendedName>
</protein>
<dbReference type="PROSITE" id="PS51318">
    <property type="entry name" value="TAT"/>
    <property type="match status" value="1"/>
</dbReference>
<dbReference type="Gene3D" id="3.40.190.10">
    <property type="entry name" value="Periplasmic binding protein-like II"/>
    <property type="match status" value="2"/>
</dbReference>
<organism evidence="3 4">
    <name type="scientific">Streptomyces atratus</name>
    <dbReference type="NCBI Taxonomy" id="1893"/>
    <lineage>
        <taxon>Bacteria</taxon>
        <taxon>Bacillati</taxon>
        <taxon>Actinomycetota</taxon>
        <taxon>Actinomycetes</taxon>
        <taxon>Kitasatosporales</taxon>
        <taxon>Streptomycetaceae</taxon>
        <taxon>Streptomyces</taxon>
    </lineage>
</organism>
<feature type="signal peptide" evidence="2">
    <location>
        <begin position="1"/>
        <end position="30"/>
    </location>
</feature>
<accession>A0A2Z5JPZ9</accession>
<dbReference type="InterPro" id="IPR050490">
    <property type="entry name" value="Bact_solute-bd_prot1"/>
</dbReference>
<dbReference type="RefSeq" id="WP_114247882.1">
    <property type="nucleotide sequence ID" value="NZ_CP027306.1"/>
</dbReference>
<evidence type="ECO:0008006" key="5">
    <source>
        <dbReference type="Google" id="ProtNLM"/>
    </source>
</evidence>
<gene>
    <name evidence="3" type="ORF">C5746_36080</name>
</gene>
<dbReference type="AlphaFoldDB" id="A0A2Z5JPZ9"/>
<dbReference type="InterPro" id="IPR006311">
    <property type="entry name" value="TAT_signal"/>
</dbReference>
<name>A0A2Z5JPZ9_STRAR</name>
<dbReference type="PANTHER" id="PTHR43649:SF31">
    <property type="entry name" value="SN-GLYCEROL-3-PHOSPHATE-BINDING PERIPLASMIC PROTEIN UGPB"/>
    <property type="match status" value="1"/>
</dbReference>
<dbReference type="EMBL" id="CP027306">
    <property type="protein sequence ID" value="AXE81475.1"/>
    <property type="molecule type" value="Genomic_DNA"/>
</dbReference>
<keyword evidence="2" id="KW-0732">Signal</keyword>
<dbReference type="PANTHER" id="PTHR43649">
    <property type="entry name" value="ARABINOSE-BINDING PROTEIN-RELATED"/>
    <property type="match status" value="1"/>
</dbReference>
<dbReference type="GeneID" id="95523762"/>
<dbReference type="SUPFAM" id="SSF53850">
    <property type="entry name" value="Periplasmic binding protein-like II"/>
    <property type="match status" value="1"/>
</dbReference>
<comment type="similarity">
    <text evidence="1">Belongs to the bacterial solute-binding protein 1 family.</text>
</comment>
<evidence type="ECO:0000256" key="1">
    <source>
        <dbReference type="ARBA" id="ARBA00008520"/>
    </source>
</evidence>
<feature type="chain" id="PRO_5038655147" description="Aldouronate transport system substrate-binding protein" evidence="2">
    <location>
        <begin position="31"/>
        <end position="557"/>
    </location>
</feature>
<dbReference type="KEGG" id="sata:C5746_36080"/>
<evidence type="ECO:0000313" key="3">
    <source>
        <dbReference type="EMBL" id="AXE81475.1"/>
    </source>
</evidence>
<sequence length="557" mass="60073">MSSSTPINRRALFRMGAGVGLSLAAAPLLAACGDGGTTAKAEAKSASLLPDTAVRNIGLKPDLAGTAAGVPQGYFSYPAKPLRATKGTPLKGAKPISATMETFSPPPPARGKNAAWQEIEKLLGGQVDITAVPADDYGTKFSTMVASDSLPDLFMYPEVGGVDNKAAFLQAKCADLTPYLAGERIKDYPNLAAIPKGAWQAAIFGGKLYGIPIARTGTGGAGFYRHDLFEEVGVTDLAQISDLDRFVEVCRELTRPKKDQYAIIAGATTMLAMSAGAPYYWRLDAKTGRFTTDLETQEYRKAVETARELYKAGCFYPGTLQMSGAQKAQYTDMFKNGKGAYVYDGMPTYLAPGVGYIASMKAIDKKYDPRPFVPFGKDAIAWMDNVKLENTHVKKASGDRVKEILALADFAASPFGSEEYTLINYGVEGEDFTRDAKGNPALTKQGTQDVTVPWKFMASAVPAIFSADSEQGVRHVHDAFTKMIPIMEQDPTLQYSSPTWDSKGSGSLYTFKQDALKDIIAGRKPMSAYDQLVKDYLAKGGEQARGEFEDAFQKGKK</sequence>
<reference evidence="3 4" key="1">
    <citation type="journal article" date="2018" name="Front. Microbiol.">
        <title>Genome Sequencing of Streptomyces atratus SCSIOZH16 and Activation Production of Nocardamine via Metabolic Engineering.</title>
        <authorList>
            <person name="Li Y."/>
            <person name="Zhang C."/>
            <person name="Liu C."/>
            <person name="Ju J."/>
            <person name="Ma J."/>
        </authorList>
    </citation>
    <scope>NUCLEOTIDE SEQUENCE [LARGE SCALE GENOMIC DNA]</scope>
    <source>
        <strain evidence="3 4">SCSIO_ZH16</strain>
    </source>
</reference>
<evidence type="ECO:0000313" key="4">
    <source>
        <dbReference type="Proteomes" id="UP000252698"/>
    </source>
</evidence>
<evidence type="ECO:0000256" key="2">
    <source>
        <dbReference type="SAM" id="SignalP"/>
    </source>
</evidence>